<dbReference type="AlphaFoldDB" id="X1GIB0"/>
<protein>
    <submittedName>
        <fullName evidence="1">Uncharacterized protein</fullName>
    </submittedName>
</protein>
<organism evidence="1">
    <name type="scientific">marine sediment metagenome</name>
    <dbReference type="NCBI Taxonomy" id="412755"/>
    <lineage>
        <taxon>unclassified sequences</taxon>
        <taxon>metagenomes</taxon>
        <taxon>ecological metagenomes</taxon>
    </lineage>
</organism>
<accession>X1GIB0</accession>
<evidence type="ECO:0000313" key="1">
    <source>
        <dbReference type="EMBL" id="GAH57646.1"/>
    </source>
</evidence>
<name>X1GIB0_9ZZZZ</name>
<reference evidence="1" key="1">
    <citation type="journal article" date="2014" name="Front. Microbiol.">
        <title>High frequency of phylogenetically diverse reductive dehalogenase-homologous genes in deep subseafloor sedimentary metagenomes.</title>
        <authorList>
            <person name="Kawai M."/>
            <person name="Futagami T."/>
            <person name="Toyoda A."/>
            <person name="Takaki Y."/>
            <person name="Nishi S."/>
            <person name="Hori S."/>
            <person name="Arai W."/>
            <person name="Tsubouchi T."/>
            <person name="Morono Y."/>
            <person name="Uchiyama I."/>
            <person name="Ito T."/>
            <person name="Fujiyama A."/>
            <person name="Inagaki F."/>
            <person name="Takami H."/>
        </authorList>
    </citation>
    <scope>NUCLEOTIDE SEQUENCE</scope>
    <source>
        <strain evidence="1">Expedition CK06-06</strain>
    </source>
</reference>
<feature type="non-terminal residue" evidence="1">
    <location>
        <position position="1"/>
    </location>
</feature>
<dbReference type="EMBL" id="BARU01016022">
    <property type="protein sequence ID" value="GAH57646.1"/>
    <property type="molecule type" value="Genomic_DNA"/>
</dbReference>
<gene>
    <name evidence="1" type="ORF">S03H2_27065</name>
</gene>
<comment type="caution">
    <text evidence="1">The sequence shown here is derived from an EMBL/GenBank/DDBJ whole genome shotgun (WGS) entry which is preliminary data.</text>
</comment>
<proteinExistence type="predicted"/>
<sequence length="59" mass="6297">GDYNDDPDSEGYLLDQLALIDTEQGSYETADLPEGVGFTFRDLARGPDDEAIVLGSDGS</sequence>
<feature type="non-terminal residue" evidence="1">
    <location>
        <position position="59"/>
    </location>
</feature>